<dbReference type="EMBL" id="CP059491">
    <property type="protein sequence ID" value="QMT03955.1"/>
    <property type="molecule type" value="Genomic_DNA"/>
</dbReference>
<dbReference type="GO" id="GO:0046983">
    <property type="term" value="F:protein dimerization activity"/>
    <property type="evidence" value="ECO:0007669"/>
    <property type="project" value="InterPro"/>
</dbReference>
<evidence type="ECO:0000259" key="12">
    <source>
        <dbReference type="Pfam" id="PF07730"/>
    </source>
</evidence>
<dbReference type="Gene3D" id="1.20.5.1930">
    <property type="match status" value="1"/>
</dbReference>
<dbReference type="RefSeq" id="WP_219851712.1">
    <property type="nucleotide sequence ID" value="NZ_CP059491.1"/>
</dbReference>
<comment type="catalytic activity">
    <reaction evidence="1">
        <text>ATP + protein L-histidine = ADP + protein N-phospho-L-histidine.</text>
        <dbReference type="EC" id="2.7.13.3"/>
    </reaction>
</comment>
<dbReference type="InterPro" id="IPR036890">
    <property type="entry name" value="HATPase_C_sf"/>
</dbReference>
<keyword evidence="10" id="KW-0812">Transmembrane</keyword>
<evidence type="ECO:0000256" key="1">
    <source>
        <dbReference type="ARBA" id="ARBA00000085"/>
    </source>
</evidence>
<dbReference type="InterPro" id="IPR003594">
    <property type="entry name" value="HATPase_dom"/>
</dbReference>
<gene>
    <name evidence="13" type="ORF">H1R19_15740</name>
</gene>
<keyword evidence="14" id="KW-1185">Reference proteome</keyword>
<dbReference type="AlphaFoldDB" id="A0A7D7LZ86"/>
<feature type="domain" description="Histidine kinase/HSP90-like ATPase" evidence="11">
    <location>
        <begin position="317"/>
        <end position="404"/>
    </location>
</feature>
<evidence type="ECO:0000256" key="4">
    <source>
        <dbReference type="ARBA" id="ARBA00022679"/>
    </source>
</evidence>
<evidence type="ECO:0000256" key="10">
    <source>
        <dbReference type="SAM" id="Phobius"/>
    </source>
</evidence>
<keyword evidence="10" id="KW-0472">Membrane</keyword>
<dbReference type="SUPFAM" id="SSF55874">
    <property type="entry name" value="ATPase domain of HSP90 chaperone/DNA topoisomerase II/histidine kinase"/>
    <property type="match status" value="1"/>
</dbReference>
<evidence type="ECO:0000256" key="3">
    <source>
        <dbReference type="ARBA" id="ARBA00022553"/>
    </source>
</evidence>
<dbReference type="GO" id="GO:0000155">
    <property type="term" value="F:phosphorelay sensor kinase activity"/>
    <property type="evidence" value="ECO:0007669"/>
    <property type="project" value="InterPro"/>
</dbReference>
<dbReference type="PANTHER" id="PTHR24421:SF10">
    <property type="entry name" value="NITRATE_NITRITE SENSOR PROTEIN NARQ"/>
    <property type="match status" value="1"/>
</dbReference>
<keyword evidence="10" id="KW-1133">Transmembrane helix</keyword>
<dbReference type="InterPro" id="IPR050482">
    <property type="entry name" value="Sensor_HK_TwoCompSys"/>
</dbReference>
<keyword evidence="4" id="KW-0808">Transferase</keyword>
<evidence type="ECO:0000256" key="9">
    <source>
        <dbReference type="SAM" id="MobiDB-lite"/>
    </source>
</evidence>
<dbReference type="PANTHER" id="PTHR24421">
    <property type="entry name" value="NITRATE/NITRITE SENSOR PROTEIN NARX-RELATED"/>
    <property type="match status" value="1"/>
</dbReference>
<name>A0A7D7LZ86_9ACTN</name>
<sequence>MFGYRRHLRAAGTDLVQWASTAPVAQDPAVRSYFASRINWFFLFVAVVMYSISWPTLMLTHSVPAFALPVIAAFAALPIAFAWSAPLAAWTVSVVSAQLIGILVPAHDSWDLAIQVTHFIEVLVLTFMAFLRCPLRWVPVVWVSTGLVVAYAVQPTARVGWIVGISVLAVVVALLRGLMASRRQLAARTRQTEAAEAESAVLQERTRIARDLHDVVAHRMSMVVVMSQTARYRLPDVSPSAAAEFDAIADAARISLDEVRQLLGVLRVEGVDTDAMPNPGLAELDSLVAETRRAGADVALTLDVDATAVGESAALVIYRIVQESLANATRHAPGGRVEVAVTGGPDDLVEVAVVNSAATGEPLRIGGSGVGISGMIDRAKAVGGSLSATPTPAGGFAVRARIPAVPRRGGGVVDGASLTHVTGPVEPPRAER</sequence>
<feature type="transmembrane region" description="Helical" evidence="10">
    <location>
        <begin position="38"/>
        <end position="57"/>
    </location>
</feature>
<dbReference type="Pfam" id="PF02518">
    <property type="entry name" value="HATPase_c"/>
    <property type="match status" value="1"/>
</dbReference>
<dbReference type="KEGG" id="gji:H1R19_15740"/>
<dbReference type="GO" id="GO:0005524">
    <property type="term" value="F:ATP binding"/>
    <property type="evidence" value="ECO:0007669"/>
    <property type="project" value="UniProtKB-KW"/>
</dbReference>
<dbReference type="Gene3D" id="3.30.565.10">
    <property type="entry name" value="Histidine kinase-like ATPase, C-terminal domain"/>
    <property type="match status" value="1"/>
</dbReference>
<dbReference type="EC" id="2.7.13.3" evidence="2"/>
<evidence type="ECO:0000256" key="5">
    <source>
        <dbReference type="ARBA" id="ARBA00022741"/>
    </source>
</evidence>
<dbReference type="Pfam" id="PF07730">
    <property type="entry name" value="HisKA_3"/>
    <property type="match status" value="1"/>
</dbReference>
<reference evidence="14" key="1">
    <citation type="submission" date="2020-07" db="EMBL/GenBank/DDBJ databases">
        <title>novel species isolated from the respiratory tract of Marmot.</title>
        <authorList>
            <person name="Zhang G."/>
        </authorList>
    </citation>
    <scope>NUCLEOTIDE SEQUENCE [LARGE SCALE GENOMIC DNA]</scope>
    <source>
        <strain evidence="14">686</strain>
    </source>
</reference>
<feature type="transmembrane region" description="Helical" evidence="10">
    <location>
        <begin position="159"/>
        <end position="178"/>
    </location>
</feature>
<dbReference type="GO" id="GO:0016020">
    <property type="term" value="C:membrane"/>
    <property type="evidence" value="ECO:0007669"/>
    <property type="project" value="InterPro"/>
</dbReference>
<evidence type="ECO:0000256" key="2">
    <source>
        <dbReference type="ARBA" id="ARBA00012438"/>
    </source>
</evidence>
<evidence type="ECO:0000259" key="11">
    <source>
        <dbReference type="Pfam" id="PF02518"/>
    </source>
</evidence>
<feature type="region of interest" description="Disordered" evidence="9">
    <location>
        <begin position="411"/>
        <end position="432"/>
    </location>
</feature>
<keyword evidence="5" id="KW-0547">Nucleotide-binding</keyword>
<feature type="domain" description="Signal transduction histidine kinase subgroup 3 dimerisation and phosphoacceptor" evidence="12">
    <location>
        <begin position="204"/>
        <end position="269"/>
    </location>
</feature>
<keyword evidence="3" id="KW-0597">Phosphoprotein</keyword>
<evidence type="ECO:0000256" key="6">
    <source>
        <dbReference type="ARBA" id="ARBA00022777"/>
    </source>
</evidence>
<dbReference type="CDD" id="cd16917">
    <property type="entry name" value="HATPase_UhpB-NarQ-NarX-like"/>
    <property type="match status" value="1"/>
</dbReference>
<protein>
    <recommendedName>
        <fullName evidence="2">histidine kinase</fullName>
        <ecNumber evidence="2">2.7.13.3</ecNumber>
    </recommendedName>
</protein>
<accession>A0A7D7LZ86</accession>
<keyword evidence="7" id="KW-0067">ATP-binding</keyword>
<evidence type="ECO:0000313" key="13">
    <source>
        <dbReference type="EMBL" id="QMT03955.1"/>
    </source>
</evidence>
<keyword evidence="6 13" id="KW-0418">Kinase</keyword>
<feature type="transmembrane region" description="Helical" evidence="10">
    <location>
        <begin position="63"/>
        <end position="80"/>
    </location>
</feature>
<evidence type="ECO:0000313" key="14">
    <source>
        <dbReference type="Proteomes" id="UP000515663"/>
    </source>
</evidence>
<keyword evidence="8" id="KW-0902">Two-component regulatory system</keyword>
<organism evidence="13 14">
    <name type="scientific">Gordonia jinghuaiqii</name>
    <dbReference type="NCBI Taxonomy" id="2758710"/>
    <lineage>
        <taxon>Bacteria</taxon>
        <taxon>Bacillati</taxon>
        <taxon>Actinomycetota</taxon>
        <taxon>Actinomycetes</taxon>
        <taxon>Mycobacteriales</taxon>
        <taxon>Gordoniaceae</taxon>
        <taxon>Gordonia</taxon>
    </lineage>
</organism>
<feature type="transmembrane region" description="Helical" evidence="10">
    <location>
        <begin position="137"/>
        <end position="153"/>
    </location>
</feature>
<evidence type="ECO:0000256" key="8">
    <source>
        <dbReference type="ARBA" id="ARBA00023012"/>
    </source>
</evidence>
<dbReference type="Proteomes" id="UP000515663">
    <property type="component" value="Chromosome"/>
</dbReference>
<proteinExistence type="predicted"/>
<evidence type="ECO:0000256" key="7">
    <source>
        <dbReference type="ARBA" id="ARBA00022840"/>
    </source>
</evidence>
<dbReference type="InterPro" id="IPR011712">
    <property type="entry name" value="Sig_transdc_His_kin_sub3_dim/P"/>
</dbReference>